<proteinExistence type="inferred from homology"/>
<dbReference type="GO" id="GO:0015920">
    <property type="term" value="P:lipopolysaccharide transport"/>
    <property type="evidence" value="ECO:0007669"/>
    <property type="project" value="TreeGrafter"/>
</dbReference>
<dbReference type="AlphaFoldDB" id="B8HVG0"/>
<evidence type="ECO:0000256" key="3">
    <source>
        <dbReference type="ARBA" id="ARBA00022448"/>
    </source>
</evidence>
<keyword evidence="4" id="KW-0472">Membrane</keyword>
<feature type="transmembrane region" description="Helical" evidence="4">
    <location>
        <begin position="146"/>
        <end position="175"/>
    </location>
</feature>
<feature type="transmembrane region" description="Helical" evidence="4">
    <location>
        <begin position="181"/>
        <end position="203"/>
    </location>
</feature>
<dbReference type="PANTHER" id="PTHR30413:SF8">
    <property type="entry name" value="TRANSPORT PERMEASE PROTEIN"/>
    <property type="match status" value="1"/>
</dbReference>
<dbReference type="HOGENOM" id="CLU_060703_2_1_3"/>
<feature type="transmembrane region" description="Helical" evidence="4">
    <location>
        <begin position="268"/>
        <end position="288"/>
    </location>
</feature>
<dbReference type="STRING" id="395961.Cyan7425_2251"/>
<evidence type="ECO:0000256" key="1">
    <source>
        <dbReference type="ARBA" id="ARBA00004429"/>
    </source>
</evidence>
<evidence type="ECO:0000256" key="2">
    <source>
        <dbReference type="ARBA" id="ARBA00007783"/>
    </source>
</evidence>
<dbReference type="OrthoDB" id="9786910at2"/>
<comment type="subcellular location">
    <subcellularLocation>
        <location evidence="1">Cell inner membrane</location>
        <topology evidence="1">Multi-pass membrane protein</topology>
    </subcellularLocation>
</comment>
<keyword evidence="4" id="KW-1133">Transmembrane helix</keyword>
<feature type="transmembrane region" description="Helical" evidence="4">
    <location>
        <begin position="66"/>
        <end position="87"/>
    </location>
</feature>
<dbReference type="PANTHER" id="PTHR30413">
    <property type="entry name" value="INNER MEMBRANE TRANSPORT PERMEASE"/>
    <property type="match status" value="1"/>
</dbReference>
<dbReference type="GO" id="GO:0005886">
    <property type="term" value="C:plasma membrane"/>
    <property type="evidence" value="ECO:0007669"/>
    <property type="project" value="UniProtKB-SubCell"/>
</dbReference>
<dbReference type="eggNOG" id="COG1682">
    <property type="taxonomic scope" value="Bacteria"/>
</dbReference>
<organism evidence="5">
    <name type="scientific">Cyanothece sp. (strain PCC 7425 / ATCC 29141)</name>
    <dbReference type="NCBI Taxonomy" id="395961"/>
    <lineage>
        <taxon>Bacteria</taxon>
        <taxon>Bacillati</taxon>
        <taxon>Cyanobacteriota</taxon>
        <taxon>Cyanophyceae</taxon>
        <taxon>Gomontiellales</taxon>
        <taxon>Cyanothecaceae</taxon>
        <taxon>Cyanothece</taxon>
    </lineage>
</organism>
<reference evidence="5" key="1">
    <citation type="submission" date="2009-01" db="EMBL/GenBank/DDBJ databases">
        <title>Complete sequence of chromosome Cyanothece sp. PCC 7425.</title>
        <authorList>
            <consortium name="US DOE Joint Genome Institute"/>
            <person name="Lucas S."/>
            <person name="Copeland A."/>
            <person name="Lapidus A."/>
            <person name="Glavina del Rio T."/>
            <person name="Dalin E."/>
            <person name="Tice H."/>
            <person name="Bruce D."/>
            <person name="Goodwin L."/>
            <person name="Pitluck S."/>
            <person name="Sims D."/>
            <person name="Meineke L."/>
            <person name="Brettin T."/>
            <person name="Detter J.C."/>
            <person name="Han C."/>
            <person name="Larimer F."/>
            <person name="Land M."/>
            <person name="Hauser L."/>
            <person name="Kyrpides N."/>
            <person name="Ovchinnikova G."/>
            <person name="Liberton M."/>
            <person name="Stoeckel J."/>
            <person name="Banerjee A."/>
            <person name="Singh A."/>
            <person name="Page L."/>
            <person name="Sato H."/>
            <person name="Zhao L."/>
            <person name="Sherman L."/>
            <person name="Pakrasi H."/>
            <person name="Richardson P."/>
        </authorList>
    </citation>
    <scope>NUCLEOTIDE SEQUENCE</scope>
    <source>
        <strain evidence="5">PCC 7425</strain>
    </source>
</reference>
<name>B8HVG0_CYAP4</name>
<dbReference type="KEGG" id="cyn:Cyan7425_2251"/>
<protein>
    <submittedName>
        <fullName evidence="5">ABC-2 type transporter</fullName>
    </submittedName>
</protein>
<accession>B8HVG0</accession>
<evidence type="ECO:0000313" key="5">
    <source>
        <dbReference type="EMBL" id="ACL44612.1"/>
    </source>
</evidence>
<evidence type="ECO:0000256" key="4">
    <source>
        <dbReference type="SAM" id="Phobius"/>
    </source>
</evidence>
<gene>
    <name evidence="5" type="ordered locus">Cyan7425_2251</name>
</gene>
<sequence length="301" mass="33837">MVTSPPQPDDQSSQQTALQTGYPVIIYSSRSQLLDRKAFLKDAWKDLTLAFPLAKRLFLQNIAQRYRYSSLGLFWAFVPSALIAILLTVGQRANIPGLSDGGFPPQVYGIFGVIMMQTFLESLINQRMFLSQYIHLLIRQKIPIESLILAGLGEAFFAFLMRIPVLIAVLIFFNITPQPTALIAPLGFAVIIALGAGSGLLLAPWNALSKDMESLLQFLPWFFFGLTPVFLAATPDSWYYKIFLLNPLTYPFEVIRLWTYGAPMVYPAAFWIVMPVSVVLLLGGWLFCRLSLPYIIERSLN</sequence>
<dbReference type="EMBL" id="CP001344">
    <property type="protein sequence ID" value="ACL44612.1"/>
    <property type="molecule type" value="Genomic_DNA"/>
</dbReference>
<comment type="similarity">
    <text evidence="2">Belongs to the ABC-2 integral membrane protein family.</text>
</comment>
<feature type="transmembrane region" description="Helical" evidence="4">
    <location>
        <begin position="215"/>
        <end position="233"/>
    </location>
</feature>
<feature type="transmembrane region" description="Helical" evidence="4">
    <location>
        <begin position="107"/>
        <end position="125"/>
    </location>
</feature>
<keyword evidence="4" id="KW-0812">Transmembrane</keyword>
<keyword evidence="3" id="KW-0813">Transport</keyword>